<keyword evidence="4" id="KW-0479">Metal-binding</keyword>
<dbReference type="CDD" id="cd04322">
    <property type="entry name" value="LysRS_N"/>
    <property type="match status" value="1"/>
</dbReference>
<dbReference type="Pfam" id="PF01336">
    <property type="entry name" value="tRNA_anti-codon"/>
    <property type="match status" value="1"/>
</dbReference>
<dbReference type="InterPro" id="IPR044136">
    <property type="entry name" value="Lys-tRNA-ligase_II_N"/>
</dbReference>
<dbReference type="GO" id="GO:0000049">
    <property type="term" value="F:tRNA binding"/>
    <property type="evidence" value="ECO:0007669"/>
    <property type="project" value="TreeGrafter"/>
</dbReference>
<dbReference type="InterPro" id="IPR004365">
    <property type="entry name" value="NA-bd_OB_tRNA"/>
</dbReference>
<dbReference type="EC" id="6.1.1.6" evidence="2"/>
<dbReference type="GO" id="GO:0006430">
    <property type="term" value="P:lysyl-tRNA aminoacylation"/>
    <property type="evidence" value="ECO:0007669"/>
    <property type="project" value="TreeGrafter"/>
</dbReference>
<feature type="non-terminal residue" evidence="11">
    <location>
        <position position="180"/>
    </location>
</feature>
<dbReference type="FunFam" id="2.40.50.140:FF:000024">
    <property type="entry name" value="Lysine--tRNA ligase"/>
    <property type="match status" value="1"/>
</dbReference>
<evidence type="ECO:0000256" key="4">
    <source>
        <dbReference type="ARBA" id="ARBA00022723"/>
    </source>
</evidence>
<dbReference type="Gene3D" id="3.30.930.10">
    <property type="entry name" value="Bira Bifunctional Protein, Domain 2"/>
    <property type="match status" value="1"/>
</dbReference>
<dbReference type="GO" id="GO:0005829">
    <property type="term" value="C:cytosol"/>
    <property type="evidence" value="ECO:0007669"/>
    <property type="project" value="TreeGrafter"/>
</dbReference>
<dbReference type="PANTHER" id="PTHR42918">
    <property type="entry name" value="LYSYL-TRNA SYNTHETASE"/>
    <property type="match status" value="1"/>
</dbReference>
<reference evidence="11" key="1">
    <citation type="submission" date="2018-05" db="EMBL/GenBank/DDBJ databases">
        <authorList>
            <person name="Lanie J.A."/>
            <person name="Ng W.-L."/>
            <person name="Kazmierczak K.M."/>
            <person name="Andrzejewski T.M."/>
            <person name="Davidsen T.M."/>
            <person name="Wayne K.J."/>
            <person name="Tettelin H."/>
            <person name="Glass J.I."/>
            <person name="Rusch D."/>
            <person name="Podicherti R."/>
            <person name="Tsui H.-C.T."/>
            <person name="Winkler M.E."/>
        </authorList>
    </citation>
    <scope>NUCLEOTIDE SEQUENCE</scope>
</reference>
<evidence type="ECO:0000256" key="9">
    <source>
        <dbReference type="ARBA" id="ARBA00048573"/>
    </source>
</evidence>
<dbReference type="PANTHER" id="PTHR42918:SF15">
    <property type="entry name" value="LYSINE--TRNA LIGASE, CHLOROPLASTIC_MITOCHONDRIAL"/>
    <property type="match status" value="1"/>
</dbReference>
<evidence type="ECO:0000256" key="8">
    <source>
        <dbReference type="ARBA" id="ARBA00023146"/>
    </source>
</evidence>
<evidence type="ECO:0000256" key="1">
    <source>
        <dbReference type="ARBA" id="ARBA00008226"/>
    </source>
</evidence>
<feature type="domain" description="OB" evidence="10">
    <location>
        <begin position="58"/>
        <end position="133"/>
    </location>
</feature>
<keyword evidence="6" id="KW-0067">ATP-binding</keyword>
<dbReference type="AlphaFoldDB" id="A0A383EBA1"/>
<feature type="non-terminal residue" evidence="11">
    <location>
        <position position="1"/>
    </location>
</feature>
<evidence type="ECO:0000256" key="7">
    <source>
        <dbReference type="ARBA" id="ARBA00022917"/>
    </source>
</evidence>
<proteinExistence type="inferred from homology"/>
<dbReference type="SUPFAM" id="SSF50249">
    <property type="entry name" value="Nucleic acid-binding proteins"/>
    <property type="match status" value="1"/>
</dbReference>
<protein>
    <recommendedName>
        <fullName evidence="2">lysine--tRNA ligase</fullName>
        <ecNumber evidence="2">6.1.1.6</ecNumber>
    </recommendedName>
</protein>
<comment type="catalytic activity">
    <reaction evidence="9">
        <text>tRNA(Lys) + L-lysine + ATP = L-lysyl-tRNA(Lys) + AMP + diphosphate</text>
        <dbReference type="Rhea" id="RHEA:20792"/>
        <dbReference type="Rhea" id="RHEA-COMP:9696"/>
        <dbReference type="Rhea" id="RHEA-COMP:9697"/>
        <dbReference type="ChEBI" id="CHEBI:30616"/>
        <dbReference type="ChEBI" id="CHEBI:32551"/>
        <dbReference type="ChEBI" id="CHEBI:33019"/>
        <dbReference type="ChEBI" id="CHEBI:78442"/>
        <dbReference type="ChEBI" id="CHEBI:78529"/>
        <dbReference type="ChEBI" id="CHEBI:456215"/>
        <dbReference type="EC" id="6.1.1.6"/>
    </reaction>
</comment>
<evidence type="ECO:0000259" key="10">
    <source>
        <dbReference type="Pfam" id="PF01336"/>
    </source>
</evidence>
<dbReference type="InterPro" id="IPR045864">
    <property type="entry name" value="aa-tRNA-synth_II/BPL/LPL"/>
</dbReference>
<organism evidence="11">
    <name type="scientific">marine metagenome</name>
    <dbReference type="NCBI Taxonomy" id="408172"/>
    <lineage>
        <taxon>unclassified sequences</taxon>
        <taxon>metagenomes</taxon>
        <taxon>ecological metagenomes</taxon>
    </lineage>
</organism>
<sequence>VTNPENQLIKVRLEKLERLRAAGIEPYPHNYHRTHSASQAVDLFELEETGDDHRIANVSIAGRVVAFRDLGKIAFIDILDERRRIQTLFRRDLMPETYHMLHDGLDIGDWIGAEGSIFRTKRGEVTLEVKNWVMLSKSLRPLPEKWHGLTDVEARFRQRYLDLIASPHARDIAIMRSQIV</sequence>
<accession>A0A383EBA1</accession>
<keyword evidence="7" id="KW-0648">Protein biosynthesis</keyword>
<dbReference type="EMBL" id="UINC01224503">
    <property type="protein sequence ID" value="SVE54152.1"/>
    <property type="molecule type" value="Genomic_DNA"/>
</dbReference>
<evidence type="ECO:0000256" key="2">
    <source>
        <dbReference type="ARBA" id="ARBA00013166"/>
    </source>
</evidence>
<keyword evidence="8" id="KW-0030">Aminoacyl-tRNA synthetase</keyword>
<dbReference type="GO" id="GO:0004824">
    <property type="term" value="F:lysine-tRNA ligase activity"/>
    <property type="evidence" value="ECO:0007669"/>
    <property type="project" value="UniProtKB-EC"/>
</dbReference>
<dbReference type="InterPro" id="IPR012340">
    <property type="entry name" value="NA-bd_OB-fold"/>
</dbReference>
<keyword evidence="3" id="KW-0436">Ligase</keyword>
<dbReference type="GO" id="GO:0046872">
    <property type="term" value="F:metal ion binding"/>
    <property type="evidence" value="ECO:0007669"/>
    <property type="project" value="UniProtKB-KW"/>
</dbReference>
<evidence type="ECO:0000256" key="5">
    <source>
        <dbReference type="ARBA" id="ARBA00022741"/>
    </source>
</evidence>
<keyword evidence="5" id="KW-0547">Nucleotide-binding</keyword>
<dbReference type="GO" id="GO:0005524">
    <property type="term" value="F:ATP binding"/>
    <property type="evidence" value="ECO:0007669"/>
    <property type="project" value="UniProtKB-KW"/>
</dbReference>
<dbReference type="Gene3D" id="2.40.50.140">
    <property type="entry name" value="Nucleic acid-binding proteins"/>
    <property type="match status" value="1"/>
</dbReference>
<gene>
    <name evidence="11" type="ORF">METZ01_LOCUS507006</name>
</gene>
<evidence type="ECO:0000256" key="6">
    <source>
        <dbReference type="ARBA" id="ARBA00022840"/>
    </source>
</evidence>
<evidence type="ECO:0000256" key="3">
    <source>
        <dbReference type="ARBA" id="ARBA00022598"/>
    </source>
</evidence>
<evidence type="ECO:0000313" key="11">
    <source>
        <dbReference type="EMBL" id="SVE54152.1"/>
    </source>
</evidence>
<name>A0A383EBA1_9ZZZZ</name>
<comment type="similarity">
    <text evidence="1">Belongs to the class-II aminoacyl-tRNA synthetase family.</text>
</comment>